<dbReference type="InterPro" id="IPR037257">
    <property type="entry name" value="T2SS_E_N_sf"/>
</dbReference>
<dbReference type="SUPFAM" id="SSF160246">
    <property type="entry name" value="EspE N-terminal domain-like"/>
    <property type="match status" value="1"/>
</dbReference>
<protein>
    <submittedName>
        <fullName evidence="6">ATPase, T2SS/T4P/T4SS family</fullName>
    </submittedName>
</protein>
<evidence type="ECO:0000256" key="2">
    <source>
        <dbReference type="ARBA" id="ARBA00022741"/>
    </source>
</evidence>
<evidence type="ECO:0000259" key="5">
    <source>
        <dbReference type="Pfam" id="PF05157"/>
    </source>
</evidence>
<keyword evidence="2" id="KW-0547">Nucleotide-binding</keyword>
<dbReference type="Gene3D" id="3.30.450.90">
    <property type="match status" value="1"/>
</dbReference>
<dbReference type="InterPro" id="IPR027417">
    <property type="entry name" value="P-loop_NTPase"/>
</dbReference>
<dbReference type="Gene3D" id="3.30.300.160">
    <property type="entry name" value="Type II secretion system, protein E, N-terminal domain"/>
    <property type="match status" value="1"/>
</dbReference>
<evidence type="ECO:0000313" key="7">
    <source>
        <dbReference type="Proteomes" id="UP001310386"/>
    </source>
</evidence>
<dbReference type="Gene3D" id="1.10.40.70">
    <property type="match status" value="1"/>
</dbReference>
<dbReference type="RefSeq" id="WP_371753828.1">
    <property type="nucleotide sequence ID" value="NZ_JAYJLD010000009.1"/>
</dbReference>
<dbReference type="SUPFAM" id="SSF52540">
    <property type="entry name" value="P-loop containing nucleoside triphosphate hydrolases"/>
    <property type="match status" value="1"/>
</dbReference>
<dbReference type="PANTHER" id="PTHR30258">
    <property type="entry name" value="TYPE II SECRETION SYSTEM PROTEIN GSPE-RELATED"/>
    <property type="match status" value="1"/>
</dbReference>
<feature type="domain" description="Type II secretion system protein GspE N-terminal" evidence="5">
    <location>
        <begin position="55"/>
        <end position="140"/>
    </location>
</feature>
<comment type="similarity">
    <text evidence="1">Belongs to the GSP E family.</text>
</comment>
<sequence length="548" mass="60911">MRIGELLIMNGLITEEQLAQALRQQEHTPKKIGEILAENGIITERQLAEALEFQLGVPVVQLNETVFDRSTLQLVHESLARKHRIIPIHHKHGKIKVAMVDPLNEEAIKEIQMATGMSVQPMLTTRLEMEQALTVHYGLSVAAGMLSGMIESAVQQMASSIHLDWQEERLTVRYRIESVLQMQQDIPKPLQEAFVERIKYAAGLSASEEKLPQEGRFQHQIEQKDFEIVVSTLPAVYGESLTLRIKEKSQKLLELSELGLSESNLQAVTDAIRQPKGMILISGPSGSGQTSLLYSLLMQMKKEEHKIITVESPIEYRLPGIIQVEVNDRIGLSFSQGLRAVLRQDPDIVIAGELDAETLQMAAAASREDVLFLGSIRTAGAIEAIREIMNMGVDRQMIASSLSYVISQRLVPRVCGQCAQTMPASDEELKHFESHGLLKADDSKSSGKTMIGNFRSFMAAQISGKATVNRGNGCRLCNQTGYRGFVGIHDVIKIDDSLREFLAQNRTADEIAQYLNEKGHKSMLVDGLLKAREGMTTVEQVLQTIHSM</sequence>
<proteinExistence type="inferred from homology"/>
<feature type="domain" description="Bacterial type II secretion system protein E" evidence="4">
    <location>
        <begin position="145"/>
        <end position="542"/>
    </location>
</feature>
<reference evidence="6" key="1">
    <citation type="submission" date="2023-12" db="EMBL/GenBank/DDBJ databases">
        <title>Fervidustalea candida gen. nov., sp. nov., a novel member of the family Paenibacillaceae isolated from a geothermal area.</title>
        <authorList>
            <person name="Li W.-J."/>
            <person name="Jiao J.-Y."/>
            <person name="Chen Y."/>
        </authorList>
    </citation>
    <scope>NUCLEOTIDE SEQUENCE</scope>
    <source>
        <strain evidence="6">SYSU GA230002</strain>
    </source>
</reference>
<evidence type="ECO:0000256" key="1">
    <source>
        <dbReference type="ARBA" id="ARBA00006611"/>
    </source>
</evidence>
<evidence type="ECO:0000259" key="4">
    <source>
        <dbReference type="Pfam" id="PF00437"/>
    </source>
</evidence>
<dbReference type="EMBL" id="JAYJLD010000009">
    <property type="protein sequence ID" value="MEB3101712.1"/>
    <property type="molecule type" value="Genomic_DNA"/>
</dbReference>
<organism evidence="6 7">
    <name type="scientific">Ferviditalea candida</name>
    <dbReference type="NCBI Taxonomy" id="3108399"/>
    <lineage>
        <taxon>Bacteria</taxon>
        <taxon>Bacillati</taxon>
        <taxon>Bacillota</taxon>
        <taxon>Bacilli</taxon>
        <taxon>Bacillales</taxon>
        <taxon>Paenibacillaceae</taxon>
        <taxon>Ferviditalea</taxon>
    </lineage>
</organism>
<evidence type="ECO:0000256" key="3">
    <source>
        <dbReference type="ARBA" id="ARBA00022840"/>
    </source>
</evidence>
<evidence type="ECO:0000313" key="6">
    <source>
        <dbReference type="EMBL" id="MEB3101712.1"/>
    </source>
</evidence>
<name>A0ABU5ZGT9_9BACL</name>
<keyword evidence="3" id="KW-0067">ATP-binding</keyword>
<accession>A0ABU5ZGT9</accession>
<dbReference type="PANTHER" id="PTHR30258:SF3">
    <property type="entry name" value="SLL1921 PROTEIN"/>
    <property type="match status" value="1"/>
</dbReference>
<dbReference type="Proteomes" id="UP001310386">
    <property type="component" value="Unassembled WGS sequence"/>
</dbReference>
<dbReference type="InterPro" id="IPR007831">
    <property type="entry name" value="T2SS_GspE_N"/>
</dbReference>
<comment type="caution">
    <text evidence="6">The sequence shown here is derived from an EMBL/GenBank/DDBJ whole genome shotgun (WGS) entry which is preliminary data.</text>
</comment>
<dbReference type="InterPro" id="IPR001482">
    <property type="entry name" value="T2SS/T4SS_dom"/>
</dbReference>
<dbReference type="Gene3D" id="3.40.50.300">
    <property type="entry name" value="P-loop containing nucleotide triphosphate hydrolases"/>
    <property type="match status" value="1"/>
</dbReference>
<dbReference type="Pfam" id="PF05157">
    <property type="entry name" value="MshEN"/>
    <property type="match status" value="1"/>
</dbReference>
<dbReference type="Pfam" id="PF00437">
    <property type="entry name" value="T2SSE"/>
    <property type="match status" value="1"/>
</dbReference>
<keyword evidence="7" id="KW-1185">Reference proteome</keyword>
<gene>
    <name evidence="6" type="ORF">VF724_08555</name>
</gene>